<keyword evidence="7 11" id="KW-0067">ATP-binding</keyword>
<dbReference type="SMART" id="SM00836">
    <property type="entry name" value="DALR_1"/>
    <property type="match status" value="1"/>
</dbReference>
<dbReference type="PANTHER" id="PTHR11956:SF5">
    <property type="entry name" value="ARGININE--TRNA LIGASE, CYTOPLASMIC"/>
    <property type="match status" value="1"/>
</dbReference>
<dbReference type="FunFam" id="1.10.730.10:FF:000008">
    <property type="entry name" value="Arginine--tRNA ligase"/>
    <property type="match status" value="1"/>
</dbReference>
<evidence type="ECO:0000256" key="8">
    <source>
        <dbReference type="ARBA" id="ARBA00022917"/>
    </source>
</evidence>
<dbReference type="SUPFAM" id="SSF52374">
    <property type="entry name" value="Nucleotidylyl transferase"/>
    <property type="match status" value="1"/>
</dbReference>
<organism evidence="15 16">
    <name type="scientific">bacterium (Candidatus Blackallbacteria) CG17_big_fil_post_rev_8_21_14_2_50_48_46</name>
    <dbReference type="NCBI Taxonomy" id="2014261"/>
    <lineage>
        <taxon>Bacteria</taxon>
        <taxon>Candidatus Blackallbacteria</taxon>
    </lineage>
</organism>
<dbReference type="PRINTS" id="PR01038">
    <property type="entry name" value="TRNASYNTHARG"/>
</dbReference>
<proteinExistence type="inferred from homology"/>
<evidence type="ECO:0000256" key="11">
    <source>
        <dbReference type="HAMAP-Rule" id="MF_00123"/>
    </source>
</evidence>
<dbReference type="Gene3D" id="3.40.50.620">
    <property type="entry name" value="HUPs"/>
    <property type="match status" value="1"/>
</dbReference>
<dbReference type="CDD" id="cd00671">
    <property type="entry name" value="ArgRS_core"/>
    <property type="match status" value="1"/>
</dbReference>
<evidence type="ECO:0000256" key="3">
    <source>
        <dbReference type="ARBA" id="ARBA00011245"/>
    </source>
</evidence>
<evidence type="ECO:0000259" key="13">
    <source>
        <dbReference type="SMART" id="SM00836"/>
    </source>
</evidence>
<dbReference type="InterPro" id="IPR005148">
    <property type="entry name" value="Arg-tRNA-synth_N"/>
</dbReference>
<dbReference type="InterPro" id="IPR014729">
    <property type="entry name" value="Rossmann-like_a/b/a_fold"/>
</dbReference>
<dbReference type="Pfam" id="PF05746">
    <property type="entry name" value="DALR_1"/>
    <property type="match status" value="1"/>
</dbReference>
<dbReference type="NCBIfam" id="TIGR00456">
    <property type="entry name" value="argS"/>
    <property type="match status" value="1"/>
</dbReference>
<evidence type="ECO:0000256" key="12">
    <source>
        <dbReference type="RuleBase" id="RU363038"/>
    </source>
</evidence>
<dbReference type="Gene3D" id="1.10.730.10">
    <property type="entry name" value="Isoleucyl-tRNA Synthetase, Domain 1"/>
    <property type="match status" value="1"/>
</dbReference>
<evidence type="ECO:0000256" key="2">
    <source>
        <dbReference type="ARBA" id="ARBA00005594"/>
    </source>
</evidence>
<comment type="caution">
    <text evidence="15">The sequence shown here is derived from an EMBL/GenBank/DDBJ whole genome shotgun (WGS) entry which is preliminary data.</text>
</comment>
<name>A0A2M7G4V9_9BACT</name>
<comment type="caution">
    <text evidence="11">Lacks conserved residue(s) required for the propagation of feature annotation.</text>
</comment>
<accession>A0A2M7G4V9</accession>
<dbReference type="GO" id="GO:0006420">
    <property type="term" value="P:arginyl-tRNA aminoacylation"/>
    <property type="evidence" value="ECO:0007669"/>
    <property type="project" value="UniProtKB-UniRule"/>
</dbReference>
<keyword evidence="5 11" id="KW-0436">Ligase</keyword>
<sequence length="600" mass="67818">MLESDRISAPTRRTHSMLQATLAAQLREALEKAISSAQVSLENLPQEIKVETPRDPSHGDYASNLAMVLTKQAGLPPRKLAETLVEHLQSPLFQEISIAGPGFINFRLAAPWLQEQLKALIAADREFGRQAPQDQHRYLVEYVSANPTGPLHFGHGRWAVLGDCLARLMRLAGYQTETEFYINDTGAQVQNLGKSVQACYFQALAQAGEALSAEAQALIESYQAEKTAGEKVKVRFYHGQYIEVLGQRLFENQKNQQIEAAPEYFSEYAKAAILSEQQEQLKHFGVVFDEWFPESRLHHQEAVKEALQHLQESGKTYQEEGALWFRTSDYGDDQDRVLIKQDGSTTYFANDIAYHWDKLRRGYDRLINIWGADHHGYIARMKAAVQALGYPADALEVLLGQMVNLYRNGEKVRMSKRTGEMITFGEVLEEVGTDATRFLLMQRSADVTLDFDLELAKAQNSENPVFYVQYAHARICSIFRNAADVTRYDASAWSDADLSVLEAPEERSLLLKLLSYPDELSFAAKQREPHRLATYGQELAAQFHSFYKQCRVLFEKDEKQEVTEAEIALSLARLNLVKGTQIVLRNLLVDVFGISAPEVM</sequence>
<dbReference type="GO" id="GO:0005737">
    <property type="term" value="C:cytoplasm"/>
    <property type="evidence" value="ECO:0007669"/>
    <property type="project" value="UniProtKB-SubCell"/>
</dbReference>
<dbReference type="PANTHER" id="PTHR11956">
    <property type="entry name" value="ARGINYL-TRNA SYNTHETASE"/>
    <property type="match status" value="1"/>
</dbReference>
<comment type="similarity">
    <text evidence="2 11 12">Belongs to the class-I aminoacyl-tRNA synthetase family.</text>
</comment>
<protein>
    <recommendedName>
        <fullName evidence="11">Arginine--tRNA ligase</fullName>
        <ecNumber evidence="11">6.1.1.19</ecNumber>
    </recommendedName>
    <alternativeName>
        <fullName evidence="11">Arginyl-tRNA synthetase</fullName>
        <shortName evidence="11">ArgRS</shortName>
    </alternativeName>
</protein>
<dbReference type="SMART" id="SM01016">
    <property type="entry name" value="Arg_tRNA_synt_N"/>
    <property type="match status" value="1"/>
</dbReference>
<evidence type="ECO:0000256" key="9">
    <source>
        <dbReference type="ARBA" id="ARBA00023146"/>
    </source>
</evidence>
<dbReference type="SUPFAM" id="SSF55190">
    <property type="entry name" value="Arginyl-tRNA synthetase (ArgRS), N-terminal 'additional' domain"/>
    <property type="match status" value="1"/>
</dbReference>
<feature type="domain" description="Arginyl tRNA synthetase N-terminal" evidence="14">
    <location>
        <begin position="24"/>
        <end position="108"/>
    </location>
</feature>
<reference evidence="15 16" key="1">
    <citation type="submission" date="2017-09" db="EMBL/GenBank/DDBJ databases">
        <title>Depth-based differentiation of microbial function through sediment-hosted aquifers and enrichment of novel symbionts in the deep terrestrial subsurface.</title>
        <authorList>
            <person name="Probst A.J."/>
            <person name="Ladd B."/>
            <person name="Jarett J.K."/>
            <person name="Geller-Mcgrath D.E."/>
            <person name="Sieber C.M."/>
            <person name="Emerson J.B."/>
            <person name="Anantharaman K."/>
            <person name="Thomas B.C."/>
            <person name="Malmstrom R."/>
            <person name="Stieglmeier M."/>
            <person name="Klingl A."/>
            <person name="Woyke T."/>
            <person name="Ryan C.M."/>
            <person name="Banfield J.F."/>
        </authorList>
    </citation>
    <scope>NUCLEOTIDE SEQUENCE [LARGE SCALE GENOMIC DNA]</scope>
    <source>
        <strain evidence="15">CG17_big_fil_post_rev_8_21_14_2_50_48_46</strain>
    </source>
</reference>
<dbReference type="InterPro" id="IPR008909">
    <property type="entry name" value="DALR_anticod-bd"/>
</dbReference>
<keyword evidence="4 11" id="KW-0963">Cytoplasm</keyword>
<dbReference type="FunFam" id="3.30.1360.70:FF:000003">
    <property type="entry name" value="Arginine--tRNA ligase"/>
    <property type="match status" value="1"/>
</dbReference>
<dbReference type="InterPro" id="IPR009080">
    <property type="entry name" value="tRNAsynth_Ia_anticodon-bd"/>
</dbReference>
<keyword evidence="8 11" id="KW-0648">Protein biosynthesis</keyword>
<comment type="subcellular location">
    <subcellularLocation>
        <location evidence="1 11">Cytoplasm</location>
    </subcellularLocation>
</comment>
<evidence type="ECO:0000256" key="5">
    <source>
        <dbReference type="ARBA" id="ARBA00022598"/>
    </source>
</evidence>
<dbReference type="Pfam" id="PF00750">
    <property type="entry name" value="tRNA-synt_1d"/>
    <property type="match status" value="1"/>
</dbReference>
<comment type="subunit">
    <text evidence="3 11">Monomer.</text>
</comment>
<evidence type="ECO:0000313" key="15">
    <source>
        <dbReference type="EMBL" id="PIW16964.1"/>
    </source>
</evidence>
<dbReference type="Gene3D" id="3.30.1360.70">
    <property type="entry name" value="Arginyl tRNA synthetase N-terminal domain"/>
    <property type="match status" value="1"/>
</dbReference>
<evidence type="ECO:0000256" key="10">
    <source>
        <dbReference type="ARBA" id="ARBA00049339"/>
    </source>
</evidence>
<comment type="catalytic activity">
    <reaction evidence="10 11">
        <text>tRNA(Arg) + L-arginine + ATP = L-arginyl-tRNA(Arg) + AMP + diphosphate</text>
        <dbReference type="Rhea" id="RHEA:20301"/>
        <dbReference type="Rhea" id="RHEA-COMP:9658"/>
        <dbReference type="Rhea" id="RHEA-COMP:9673"/>
        <dbReference type="ChEBI" id="CHEBI:30616"/>
        <dbReference type="ChEBI" id="CHEBI:32682"/>
        <dbReference type="ChEBI" id="CHEBI:33019"/>
        <dbReference type="ChEBI" id="CHEBI:78442"/>
        <dbReference type="ChEBI" id="CHEBI:78513"/>
        <dbReference type="ChEBI" id="CHEBI:456215"/>
        <dbReference type="EC" id="6.1.1.19"/>
    </reaction>
</comment>
<dbReference type="FunFam" id="3.40.50.620:FF:000062">
    <property type="entry name" value="Arginine--tRNA ligase"/>
    <property type="match status" value="1"/>
</dbReference>
<dbReference type="Proteomes" id="UP000231019">
    <property type="component" value="Unassembled WGS sequence"/>
</dbReference>
<keyword evidence="9 11" id="KW-0030">Aminoacyl-tRNA synthetase</keyword>
<gene>
    <name evidence="11" type="primary">argS</name>
    <name evidence="15" type="ORF">COW36_10860</name>
</gene>
<dbReference type="Pfam" id="PF03485">
    <property type="entry name" value="Arg_tRNA_synt_N"/>
    <property type="match status" value="1"/>
</dbReference>
<dbReference type="GO" id="GO:0004814">
    <property type="term" value="F:arginine-tRNA ligase activity"/>
    <property type="evidence" value="ECO:0007669"/>
    <property type="project" value="UniProtKB-UniRule"/>
</dbReference>
<evidence type="ECO:0000259" key="14">
    <source>
        <dbReference type="SMART" id="SM01016"/>
    </source>
</evidence>
<dbReference type="InterPro" id="IPR036695">
    <property type="entry name" value="Arg-tRNA-synth_N_sf"/>
</dbReference>
<dbReference type="EMBL" id="PFFQ01000032">
    <property type="protein sequence ID" value="PIW16964.1"/>
    <property type="molecule type" value="Genomic_DNA"/>
</dbReference>
<keyword evidence="6 11" id="KW-0547">Nucleotide-binding</keyword>
<dbReference type="EC" id="6.1.1.19" evidence="11"/>
<evidence type="ECO:0000256" key="1">
    <source>
        <dbReference type="ARBA" id="ARBA00004496"/>
    </source>
</evidence>
<dbReference type="HAMAP" id="MF_00123">
    <property type="entry name" value="Arg_tRNA_synth"/>
    <property type="match status" value="1"/>
</dbReference>
<dbReference type="SUPFAM" id="SSF47323">
    <property type="entry name" value="Anticodon-binding domain of a subclass of class I aminoacyl-tRNA synthetases"/>
    <property type="match status" value="1"/>
</dbReference>
<evidence type="ECO:0000256" key="6">
    <source>
        <dbReference type="ARBA" id="ARBA00022741"/>
    </source>
</evidence>
<dbReference type="InterPro" id="IPR035684">
    <property type="entry name" value="ArgRS_core"/>
</dbReference>
<dbReference type="InterPro" id="IPR001278">
    <property type="entry name" value="Arg-tRNA-ligase"/>
</dbReference>
<feature type="domain" description="DALR anticodon binding" evidence="13">
    <location>
        <begin position="468"/>
        <end position="600"/>
    </location>
</feature>
<evidence type="ECO:0000256" key="4">
    <source>
        <dbReference type="ARBA" id="ARBA00022490"/>
    </source>
</evidence>
<evidence type="ECO:0000313" key="16">
    <source>
        <dbReference type="Proteomes" id="UP000231019"/>
    </source>
</evidence>
<dbReference type="GO" id="GO:0005524">
    <property type="term" value="F:ATP binding"/>
    <property type="evidence" value="ECO:0007669"/>
    <property type="project" value="UniProtKB-UniRule"/>
</dbReference>
<evidence type="ECO:0000256" key="7">
    <source>
        <dbReference type="ARBA" id="ARBA00022840"/>
    </source>
</evidence>
<dbReference type="AlphaFoldDB" id="A0A2M7G4V9"/>